<dbReference type="Gene3D" id="1.50.10.20">
    <property type="match status" value="1"/>
</dbReference>
<protein>
    <recommendedName>
        <fullName evidence="4">Mannose or cellobiose epimerase, N-acyl-D-glucosamine 2-epimerase family</fullName>
    </recommendedName>
</protein>
<evidence type="ECO:0000313" key="2">
    <source>
        <dbReference type="EMBL" id="MFD1686151.1"/>
    </source>
</evidence>
<evidence type="ECO:0008006" key="4">
    <source>
        <dbReference type="Google" id="ProtNLM"/>
    </source>
</evidence>
<evidence type="ECO:0000256" key="1">
    <source>
        <dbReference type="SAM" id="MobiDB-lite"/>
    </source>
</evidence>
<sequence>MDRDARYTDAERSGARSTVSSDSGGGATAPDWERPVAADQRRKNPDFTVGRDFERDGIGSRDGPAVAGYDAAAVCRTALAWARERDYAGYDPYDGLNSPVLSAAARHWLLRLVVIHGVQKFPLNLRPYLGVPKERNPKGVGLFASAYLNEYERTGEDVALGEAERLLDWLADNRSPAFDRSSWGYNFDWQNSTKFFLPATHPCGVVTVFCARPFLQHHDLTGYDRSLEVARDAAEFLLEDIGTESVDGHEVLTYTPYDSYVAINANALAADLLWRVGQRLDERKFQSRARELFAFVVDAQTEEGGWHYSAPASDSHLGYDNFHTGFVLESLSRYVRERDADHPAREAYDRGMRFHRQNHFESDGAPKFEDDQSRPYDVHAAAQALITFTRRERPEDVELARRVLEWTLDRLYDSEGCFHRRIGRFVTDETPYIRWNQAWMCLALSAFLKRGHGEVRV</sequence>
<dbReference type="EMBL" id="JBHUDP010000003">
    <property type="protein sequence ID" value="MFD1686151.1"/>
    <property type="molecule type" value="Genomic_DNA"/>
</dbReference>
<organism evidence="2 3">
    <name type="scientific">Halobellus litoreus</name>
    <dbReference type="NCBI Taxonomy" id="755310"/>
    <lineage>
        <taxon>Archaea</taxon>
        <taxon>Methanobacteriati</taxon>
        <taxon>Methanobacteriota</taxon>
        <taxon>Stenosarchaea group</taxon>
        <taxon>Halobacteria</taxon>
        <taxon>Halobacteriales</taxon>
        <taxon>Haloferacaceae</taxon>
        <taxon>Halobellus</taxon>
    </lineage>
</organism>
<reference evidence="2 3" key="1">
    <citation type="journal article" date="2019" name="Int. J. Syst. Evol. Microbiol.">
        <title>The Global Catalogue of Microorganisms (GCM) 10K type strain sequencing project: providing services to taxonomists for standard genome sequencing and annotation.</title>
        <authorList>
            <consortium name="The Broad Institute Genomics Platform"/>
            <consortium name="The Broad Institute Genome Sequencing Center for Infectious Disease"/>
            <person name="Wu L."/>
            <person name="Ma J."/>
        </authorList>
    </citation>
    <scope>NUCLEOTIDE SEQUENCE [LARGE SCALE GENOMIC DNA]</scope>
    <source>
        <strain evidence="2 3">CGMCC 1.10387</strain>
    </source>
</reference>
<accession>A0ABD6DV34</accession>
<gene>
    <name evidence="2" type="ORF">ACFSAS_11060</name>
</gene>
<feature type="region of interest" description="Disordered" evidence="1">
    <location>
        <begin position="1"/>
        <end position="56"/>
    </location>
</feature>
<evidence type="ECO:0000313" key="3">
    <source>
        <dbReference type="Proteomes" id="UP001597092"/>
    </source>
</evidence>
<name>A0ABD6DV34_9EURY</name>
<feature type="compositionally biased region" description="Basic and acidic residues" evidence="1">
    <location>
        <begin position="31"/>
        <end position="56"/>
    </location>
</feature>
<comment type="caution">
    <text evidence="2">The sequence shown here is derived from an EMBL/GenBank/DDBJ whole genome shotgun (WGS) entry which is preliminary data.</text>
</comment>
<dbReference type="Proteomes" id="UP001597092">
    <property type="component" value="Unassembled WGS sequence"/>
</dbReference>
<keyword evidence="3" id="KW-1185">Reference proteome</keyword>
<dbReference type="RefSeq" id="WP_256308778.1">
    <property type="nucleotide sequence ID" value="NZ_JANHAW010000003.1"/>
</dbReference>
<dbReference type="AlphaFoldDB" id="A0ABD6DV34"/>
<proteinExistence type="predicted"/>
<dbReference type="SUPFAM" id="SSF48239">
    <property type="entry name" value="Terpenoid cyclases/Protein prenyltransferases"/>
    <property type="match status" value="1"/>
</dbReference>
<dbReference type="InterPro" id="IPR008930">
    <property type="entry name" value="Terpenoid_cyclase/PrenylTrfase"/>
</dbReference>
<feature type="compositionally biased region" description="Basic and acidic residues" evidence="1">
    <location>
        <begin position="1"/>
        <end position="14"/>
    </location>
</feature>